<dbReference type="EMBL" id="QICM01000017">
    <property type="protein sequence ID" value="PXV64498.1"/>
    <property type="molecule type" value="Genomic_DNA"/>
</dbReference>
<dbReference type="Proteomes" id="UP000324896">
    <property type="component" value="Unassembled WGS sequence"/>
</dbReference>
<evidence type="ECO:0000313" key="4">
    <source>
        <dbReference type="EMBL" id="TDS33898.1"/>
    </source>
</evidence>
<dbReference type="InterPro" id="IPR036812">
    <property type="entry name" value="NAD(P)_OxRdtase_dom_sf"/>
</dbReference>
<dbReference type="InterPro" id="IPR023210">
    <property type="entry name" value="NADP_OxRdtase_dom"/>
</dbReference>
<proteinExistence type="predicted"/>
<evidence type="ECO:0000313" key="7">
    <source>
        <dbReference type="Proteomes" id="UP000324896"/>
    </source>
</evidence>
<dbReference type="SUPFAM" id="SSF51430">
    <property type="entry name" value="NAD(P)-linked oxidoreductase"/>
    <property type="match status" value="1"/>
</dbReference>
<evidence type="ECO:0000313" key="2">
    <source>
        <dbReference type="EMBL" id="PXV64498.1"/>
    </source>
</evidence>
<reference evidence="3 7" key="1">
    <citation type="submission" date="2016-10" db="EMBL/GenBank/DDBJ databases">
        <authorList>
            <person name="Varghese N."/>
            <person name="Submissions S."/>
        </authorList>
    </citation>
    <scope>NUCLEOTIDE SEQUENCE [LARGE SCALE GENOMIC DNA]</scope>
    <source>
        <strain evidence="3 7">WG10</strain>
    </source>
</reference>
<gene>
    <name evidence="4" type="ORF">BY453_10354</name>
    <name evidence="2" type="ORF">C8C78_1176</name>
    <name evidence="3" type="ORF">SAMN04488597_10254</name>
</gene>
<dbReference type="CDD" id="cd19100">
    <property type="entry name" value="AKR_unchar"/>
    <property type="match status" value="1"/>
</dbReference>
<dbReference type="Proteomes" id="UP000247389">
    <property type="component" value="Unassembled WGS sequence"/>
</dbReference>
<organism evidence="3 7">
    <name type="scientific">Halanaerobium congolense</name>
    <dbReference type="NCBI Taxonomy" id="54121"/>
    <lineage>
        <taxon>Bacteria</taxon>
        <taxon>Bacillati</taxon>
        <taxon>Bacillota</taxon>
        <taxon>Clostridia</taxon>
        <taxon>Halanaerobiales</taxon>
        <taxon>Halanaerobiaceae</taxon>
        <taxon>Halanaerobium</taxon>
    </lineage>
</organism>
<dbReference type="RefSeq" id="WP_089723140.1">
    <property type="nucleotide sequence ID" value="NZ_FMYT01000002.1"/>
</dbReference>
<sequence length="372" mass="42218">MKKRVLGKTGLEVSLIGFGGFHLIEIPADKAAQLLNKYLNQGGNYLETAASYGDGESEKKIGQIVKDRRDQVVLASKTGVRDAEGAMAEIDRSLKNLQTDHLDIIFMHGVRNQADLKEILKPGGSLEAAKKAKEMGKVNHIGITAHGQPDVLIEALKTGEFEVMMTHFNYFDKFNFPKLEDELLPLVKEKNIGTLCMKPLADGFLWKNVEAAFRYVLSLPIDAVVTGMNNQEMLKMDLKLIEEYKPMSDEEKEQLFSNAEELGDYICRQCDNCTVSEKYGENIKNLFKIEGYYDRQMYDGRPRNPADYALRDRLRFWFGNKEIAGERYKKLEIKAADLLKRAADFKACKYGIDVKNKLEIVDYKLGESDVMQ</sequence>
<dbReference type="PANTHER" id="PTHR43312">
    <property type="entry name" value="D-THREO-ALDOSE 1-DEHYDROGENASE"/>
    <property type="match status" value="1"/>
</dbReference>
<dbReference type="EMBL" id="FMYT01000002">
    <property type="protein sequence ID" value="SDC08553.1"/>
    <property type="molecule type" value="Genomic_DNA"/>
</dbReference>
<accession>A0A1G6IQ41</accession>
<reference evidence="2 5" key="2">
    <citation type="submission" date="2018-04" db="EMBL/GenBank/DDBJ databases">
        <title>Subsurface microbial communities from deep shales in Ohio and West Virginia, USA.</title>
        <authorList>
            <person name="Wrighton K."/>
        </authorList>
    </citation>
    <scope>NUCLEOTIDE SEQUENCE [LARGE SCALE GENOMIC DNA]</scope>
    <source>
        <strain evidence="2 5">MSL28</strain>
    </source>
</reference>
<dbReference type="Proteomes" id="UP000295758">
    <property type="component" value="Unassembled WGS sequence"/>
</dbReference>
<evidence type="ECO:0000313" key="5">
    <source>
        <dbReference type="Proteomes" id="UP000247389"/>
    </source>
</evidence>
<dbReference type="Pfam" id="PF00248">
    <property type="entry name" value="Aldo_ket_red"/>
    <property type="match status" value="1"/>
</dbReference>
<dbReference type="InterPro" id="IPR053135">
    <property type="entry name" value="AKR2_Oxidoreductase"/>
</dbReference>
<feature type="domain" description="NADP-dependent oxidoreductase" evidence="1">
    <location>
        <begin position="16"/>
        <end position="210"/>
    </location>
</feature>
<dbReference type="AlphaFoldDB" id="A0A1G6IQ41"/>
<dbReference type="EMBL" id="SOAA01000003">
    <property type="protein sequence ID" value="TDS33898.1"/>
    <property type="molecule type" value="Genomic_DNA"/>
</dbReference>
<name>A0A1G6IQ41_9FIRM</name>
<evidence type="ECO:0000259" key="1">
    <source>
        <dbReference type="Pfam" id="PF00248"/>
    </source>
</evidence>
<dbReference type="Gene3D" id="3.20.20.100">
    <property type="entry name" value="NADP-dependent oxidoreductase domain"/>
    <property type="match status" value="1"/>
</dbReference>
<protein>
    <submittedName>
        <fullName evidence="3">Predicted oxidoreductase of the aldo/keto reductase family</fullName>
    </submittedName>
</protein>
<evidence type="ECO:0000313" key="3">
    <source>
        <dbReference type="EMBL" id="SDC08553.1"/>
    </source>
</evidence>
<dbReference type="PANTHER" id="PTHR43312:SF1">
    <property type="entry name" value="NADP-DEPENDENT OXIDOREDUCTASE DOMAIN-CONTAINING PROTEIN"/>
    <property type="match status" value="1"/>
</dbReference>
<evidence type="ECO:0000313" key="6">
    <source>
        <dbReference type="Proteomes" id="UP000295758"/>
    </source>
</evidence>
<reference evidence="4 6" key="3">
    <citation type="submission" date="2019-03" db="EMBL/GenBank/DDBJ databases">
        <title>Deep subsurface shale carbon reservoir microbial communities from Ohio and West Virginia, USA.</title>
        <authorList>
            <person name="Wrighton K."/>
        </authorList>
    </citation>
    <scope>NUCLEOTIDE SEQUENCE [LARGE SCALE GENOMIC DNA]</scope>
    <source>
        <strain evidence="4 6">UTICA-S4D12</strain>
    </source>
</reference>